<dbReference type="NCBIfam" id="TIGR03544">
    <property type="entry name" value="DivI1A_domain"/>
    <property type="match status" value="1"/>
</dbReference>
<comment type="similarity">
    <text evidence="2">Belongs to the DivIVA family.</text>
</comment>
<dbReference type="GO" id="GO:0005737">
    <property type="term" value="C:cytoplasm"/>
    <property type="evidence" value="ECO:0007669"/>
    <property type="project" value="UniProtKB-SubCell"/>
</dbReference>
<evidence type="ECO:0000256" key="5">
    <source>
        <dbReference type="ARBA" id="ARBA00023054"/>
    </source>
</evidence>
<accession>A0A139RC64</accession>
<dbReference type="EMBL" id="LQZF01000159">
    <property type="protein sequence ID" value="KXU12346.1"/>
    <property type="molecule type" value="Genomic_DNA"/>
</dbReference>
<name>A0A139RC64_9STRE</name>
<reference evidence="7 8" key="1">
    <citation type="submission" date="2016-01" db="EMBL/GenBank/DDBJ databases">
        <title>Highly variable Streptococcus oralis are common among viridans streptococci isolated from primates.</title>
        <authorList>
            <person name="Denapaite D."/>
            <person name="Rieger M."/>
            <person name="Koendgen S."/>
            <person name="Brueckner R."/>
            <person name="Ochigava I."/>
            <person name="Kappeler P."/>
            <person name="Maetz-Rensing K."/>
            <person name="Leendertz F."/>
            <person name="Hakenbeck R."/>
        </authorList>
    </citation>
    <scope>NUCLEOTIDE SEQUENCE [LARGE SCALE GENOMIC DNA]</scope>
    <source>
        <strain evidence="7 8">DD18</strain>
    </source>
</reference>
<dbReference type="AlphaFoldDB" id="A0A139RC64"/>
<evidence type="ECO:0000256" key="4">
    <source>
        <dbReference type="ARBA" id="ARBA00022618"/>
    </source>
</evidence>
<evidence type="ECO:0000256" key="1">
    <source>
        <dbReference type="ARBA" id="ARBA00004496"/>
    </source>
</evidence>
<evidence type="ECO:0000256" key="2">
    <source>
        <dbReference type="ARBA" id="ARBA00009008"/>
    </source>
</evidence>
<dbReference type="InterPro" id="IPR007793">
    <property type="entry name" value="DivIVA_fam"/>
</dbReference>
<keyword evidence="3" id="KW-0963">Cytoplasm</keyword>
<dbReference type="PANTHER" id="PTHR35794:SF2">
    <property type="entry name" value="CELL DIVISION PROTEIN DIVIVA"/>
    <property type="match status" value="1"/>
</dbReference>
<evidence type="ECO:0000256" key="3">
    <source>
        <dbReference type="ARBA" id="ARBA00022490"/>
    </source>
</evidence>
<dbReference type="PATRIC" id="fig|68892.8.peg.1827"/>
<comment type="subcellular location">
    <subcellularLocation>
        <location evidence="1">Cytoplasm</location>
    </subcellularLocation>
</comment>
<gene>
    <name evidence="7" type="ORF">SINDD18_01671</name>
</gene>
<dbReference type="Proteomes" id="UP000072578">
    <property type="component" value="Unassembled WGS sequence"/>
</dbReference>
<dbReference type="Gene3D" id="6.10.250.660">
    <property type="match status" value="1"/>
</dbReference>
<dbReference type="InterPro" id="IPR019933">
    <property type="entry name" value="DivIVA_domain"/>
</dbReference>
<keyword evidence="5" id="KW-0175">Coiled coil</keyword>
<dbReference type="RefSeq" id="WP_049528916.1">
    <property type="nucleotide sequence ID" value="NZ_JASHBN010000009.1"/>
</dbReference>
<organism evidence="7 8">
    <name type="scientific">Streptococcus infantis</name>
    <dbReference type="NCBI Taxonomy" id="68892"/>
    <lineage>
        <taxon>Bacteria</taxon>
        <taxon>Bacillati</taxon>
        <taxon>Bacillota</taxon>
        <taxon>Bacilli</taxon>
        <taxon>Lactobacillales</taxon>
        <taxon>Streptococcaceae</taxon>
        <taxon>Streptococcus</taxon>
    </lineage>
</organism>
<dbReference type="Pfam" id="PF05103">
    <property type="entry name" value="DivIVA"/>
    <property type="match status" value="1"/>
</dbReference>
<keyword evidence="4 7" id="KW-0132">Cell division</keyword>
<dbReference type="PANTHER" id="PTHR35794">
    <property type="entry name" value="CELL DIVISION PROTEIN DIVIVA"/>
    <property type="match status" value="1"/>
</dbReference>
<evidence type="ECO:0000256" key="6">
    <source>
        <dbReference type="ARBA" id="ARBA00023306"/>
    </source>
</evidence>
<dbReference type="GO" id="GO:0051301">
    <property type="term" value="P:cell division"/>
    <property type="evidence" value="ECO:0007669"/>
    <property type="project" value="UniProtKB-KW"/>
</dbReference>
<evidence type="ECO:0000313" key="7">
    <source>
        <dbReference type="EMBL" id="KXU12346.1"/>
    </source>
</evidence>
<keyword evidence="6" id="KW-0131">Cell cycle</keyword>
<protein>
    <submittedName>
        <fullName evidence="7">Cell division initiation protein DivIVA</fullName>
    </submittedName>
</protein>
<proteinExistence type="inferred from homology"/>
<comment type="caution">
    <text evidence="7">The sequence shown here is derived from an EMBL/GenBank/DDBJ whole genome shotgun (WGS) entry which is preliminary data.</text>
</comment>
<evidence type="ECO:0000313" key="8">
    <source>
        <dbReference type="Proteomes" id="UP000072578"/>
    </source>
</evidence>
<sequence length="84" mass="10246">MSITPQEIIDKAFSIKFRGYNKEEVDEFLDKIYFDYEELVRYKDETEVYIKRLEERLSSFTDDFPKRTVTNEQEPEPLNDSIFY</sequence>